<keyword evidence="1 2" id="KW-0807">Transducer</keyword>
<feature type="region of interest" description="Disordered" evidence="3">
    <location>
        <begin position="45"/>
        <end position="64"/>
    </location>
</feature>
<evidence type="ECO:0000256" key="2">
    <source>
        <dbReference type="PROSITE-ProRule" id="PRU00284"/>
    </source>
</evidence>
<evidence type="ECO:0000256" key="3">
    <source>
        <dbReference type="SAM" id="MobiDB-lite"/>
    </source>
</evidence>
<name>A0ABT9CB51_9BACL</name>
<evidence type="ECO:0000313" key="5">
    <source>
        <dbReference type="EMBL" id="MDO7906484.1"/>
    </source>
</evidence>
<dbReference type="EMBL" id="JAUQTB010000003">
    <property type="protein sequence ID" value="MDO7906484.1"/>
    <property type="molecule type" value="Genomic_DNA"/>
</dbReference>
<organism evidence="5 6">
    <name type="scientific">Paenibacillus lacisoli</name>
    <dbReference type="NCBI Taxonomy" id="3064525"/>
    <lineage>
        <taxon>Bacteria</taxon>
        <taxon>Bacillati</taxon>
        <taxon>Bacillota</taxon>
        <taxon>Bacilli</taxon>
        <taxon>Bacillales</taxon>
        <taxon>Paenibacillaceae</taxon>
        <taxon>Paenibacillus</taxon>
    </lineage>
</organism>
<dbReference type="RefSeq" id="WP_305023671.1">
    <property type="nucleotide sequence ID" value="NZ_JAUQTB010000003.1"/>
</dbReference>
<evidence type="ECO:0000313" key="6">
    <source>
        <dbReference type="Proteomes" id="UP001240171"/>
    </source>
</evidence>
<proteinExistence type="predicted"/>
<sequence length="278" mass="30257">MDTLQALILASPYFRTISKEDIMIGVTDLKEFRYYAPSSDLDLGVREGDPIPPDDRSLNNALRGQTTANRIPADIYGYPVDSIAMPIQDAEGQVIGTLAVAYTLKNEEKLEQLTSSIETISSQLLDMVQSVAAQSRQLTAASTQVLDNSRQAVANSQDVNKVTSFIKEISEQTNLLGLNAAIEAARVGEAGAGFGVVASEVRKLSVHTKEATQNIEHSLGNVQLSIRQMERDITSITNSSSSQVELMTDFSDTIERLNEVSSELKAFIESLVSLQTKN</sequence>
<comment type="caution">
    <text evidence="5">The sequence shown here is derived from an EMBL/GenBank/DDBJ whole genome shotgun (WGS) entry which is preliminary data.</text>
</comment>
<feature type="compositionally biased region" description="Basic and acidic residues" evidence="3">
    <location>
        <begin position="45"/>
        <end position="57"/>
    </location>
</feature>
<keyword evidence="6" id="KW-1185">Reference proteome</keyword>
<dbReference type="InterPro" id="IPR029151">
    <property type="entry name" value="Sensor-like_sf"/>
</dbReference>
<dbReference type="SUPFAM" id="SSF103190">
    <property type="entry name" value="Sensory domain-like"/>
    <property type="match status" value="1"/>
</dbReference>
<dbReference type="SMART" id="SM00283">
    <property type="entry name" value="MA"/>
    <property type="match status" value="1"/>
</dbReference>
<gene>
    <name evidence="5" type="ORF">Q5741_08640</name>
</gene>
<accession>A0ABT9CB51</accession>
<reference evidence="5 6" key="1">
    <citation type="submission" date="2023-07" db="EMBL/GenBank/DDBJ databases">
        <title>Paenibacillus sp. JX-17 nov. isolated from soil.</title>
        <authorList>
            <person name="Wan Y."/>
            <person name="Liu B."/>
        </authorList>
    </citation>
    <scope>NUCLEOTIDE SEQUENCE [LARGE SCALE GENOMIC DNA]</scope>
    <source>
        <strain evidence="5 6">JX-17</strain>
    </source>
</reference>
<dbReference type="InterPro" id="IPR004089">
    <property type="entry name" value="MCPsignal_dom"/>
</dbReference>
<feature type="domain" description="Methyl-accepting transducer" evidence="4">
    <location>
        <begin position="97"/>
        <end position="278"/>
    </location>
</feature>
<dbReference type="PANTHER" id="PTHR32089:SF112">
    <property type="entry name" value="LYSOZYME-LIKE PROTEIN-RELATED"/>
    <property type="match status" value="1"/>
</dbReference>
<dbReference type="Gene3D" id="1.10.287.950">
    <property type="entry name" value="Methyl-accepting chemotaxis protein"/>
    <property type="match status" value="1"/>
</dbReference>
<protein>
    <submittedName>
        <fullName evidence="5">Methyl-accepting chemotaxis protein</fullName>
    </submittedName>
</protein>
<evidence type="ECO:0000256" key="1">
    <source>
        <dbReference type="ARBA" id="ARBA00023224"/>
    </source>
</evidence>
<dbReference type="PANTHER" id="PTHR32089">
    <property type="entry name" value="METHYL-ACCEPTING CHEMOTAXIS PROTEIN MCPB"/>
    <property type="match status" value="1"/>
</dbReference>
<dbReference type="SUPFAM" id="SSF58104">
    <property type="entry name" value="Methyl-accepting chemotaxis protein (MCP) signaling domain"/>
    <property type="match status" value="1"/>
</dbReference>
<dbReference type="PROSITE" id="PS50111">
    <property type="entry name" value="CHEMOTAXIS_TRANSDUC_2"/>
    <property type="match status" value="1"/>
</dbReference>
<dbReference type="Proteomes" id="UP001240171">
    <property type="component" value="Unassembled WGS sequence"/>
</dbReference>
<dbReference type="Pfam" id="PF00015">
    <property type="entry name" value="MCPsignal"/>
    <property type="match status" value="1"/>
</dbReference>
<evidence type="ECO:0000259" key="4">
    <source>
        <dbReference type="PROSITE" id="PS50111"/>
    </source>
</evidence>